<dbReference type="SUPFAM" id="SSF52440">
    <property type="entry name" value="PreATP-grasp domain"/>
    <property type="match status" value="1"/>
</dbReference>
<feature type="domain" description="ATP-grasp" evidence="13">
    <location>
        <begin position="118"/>
        <end position="334"/>
    </location>
</feature>
<keyword evidence="5 14" id="KW-0436">Ligase</keyword>
<evidence type="ECO:0000256" key="3">
    <source>
        <dbReference type="ARBA" id="ARBA00005174"/>
    </source>
</evidence>
<dbReference type="GO" id="GO:0004637">
    <property type="term" value="F:phosphoribosylamine-glycine ligase activity"/>
    <property type="evidence" value="ECO:0007669"/>
    <property type="project" value="UniProtKB-EC"/>
</dbReference>
<dbReference type="Gene3D" id="3.90.600.10">
    <property type="entry name" value="Phosphoribosylglycinamide synthetase, C-terminal domain"/>
    <property type="match status" value="1"/>
</dbReference>
<gene>
    <name evidence="14" type="ORF">A2744_04480</name>
</gene>
<evidence type="ECO:0000259" key="13">
    <source>
        <dbReference type="PROSITE" id="PS50975"/>
    </source>
</evidence>
<dbReference type="InterPro" id="IPR013815">
    <property type="entry name" value="ATP_grasp_subdomain_1"/>
</dbReference>
<dbReference type="SMART" id="SM01210">
    <property type="entry name" value="GARS_C"/>
    <property type="match status" value="1"/>
</dbReference>
<evidence type="ECO:0000256" key="10">
    <source>
        <dbReference type="ARBA" id="ARBA00042242"/>
    </source>
</evidence>
<dbReference type="Gene3D" id="3.30.1490.20">
    <property type="entry name" value="ATP-grasp fold, A domain"/>
    <property type="match status" value="1"/>
</dbReference>
<dbReference type="PANTHER" id="PTHR43472:SF1">
    <property type="entry name" value="PHOSPHORIBOSYLAMINE--GLYCINE LIGASE, CHLOROPLASTIC"/>
    <property type="match status" value="1"/>
</dbReference>
<dbReference type="InterPro" id="IPR020559">
    <property type="entry name" value="PRibGlycinamide_synth_CS"/>
</dbReference>
<sequence>MARRRGDPKRVLLIGGGGREFMLAWKLSQEGYTIHWYTGNPLHCGYLDIPHCLLADPESDSVEDLIAYAKRNSIGWVLIGPEKYLAAGYVDGFKYAGIAVFGPTKAAAILETSKYECKRLLDLAGILTADWAFFDVTNPSRALDFIRDNFRKGFRVIKAVGLCDGKGVTVGKTLKEAEEAIRDCLKRDKFGAAGRQILIEKKLKPRRGLVRGEFSMTVVTDGVDYQILLAAMDHKQVFDGDKGLNGGGSGAISHPDFVTAKVKRQFENDVLKPLLATLNNLKIKFKGVLYFGLMLTDRGPEVLEINVRFGDPECQVIMGMCQQGMGELLYRVATGQSIKDIKVKFHQGRAVYLIQMAEGYPGTVRRKGFQDGDIISGLEQVRPLKDIIFVHAGTTFSEKGRAIRTNGGRVTGIFCRRTGRRARELARQRTLAVVRMVNWPGQFHRTDIGEIGCEAA</sequence>
<dbReference type="UniPathway" id="UPA00074">
    <property type="reaction ID" value="UER00125"/>
</dbReference>
<evidence type="ECO:0000256" key="6">
    <source>
        <dbReference type="ARBA" id="ARBA00022741"/>
    </source>
</evidence>
<dbReference type="STRING" id="1797535.A2744_04480"/>
<dbReference type="InterPro" id="IPR020561">
    <property type="entry name" value="PRibGlycinamid_synth_ATP-grasp"/>
</dbReference>
<dbReference type="Pfam" id="PF02843">
    <property type="entry name" value="GARS_C"/>
    <property type="match status" value="1"/>
</dbReference>
<evidence type="ECO:0000256" key="4">
    <source>
        <dbReference type="ARBA" id="ARBA00013255"/>
    </source>
</evidence>
<dbReference type="Gene3D" id="3.40.50.20">
    <property type="match status" value="1"/>
</dbReference>
<dbReference type="InterPro" id="IPR000115">
    <property type="entry name" value="PRibGlycinamide_synth"/>
</dbReference>
<dbReference type="GO" id="GO:0046872">
    <property type="term" value="F:metal ion binding"/>
    <property type="evidence" value="ECO:0007669"/>
    <property type="project" value="InterPro"/>
</dbReference>
<dbReference type="SMART" id="SM01209">
    <property type="entry name" value="GARS_A"/>
    <property type="match status" value="1"/>
</dbReference>
<comment type="cofactor">
    <cofactor evidence="2">
        <name>Mg(2+)</name>
        <dbReference type="ChEBI" id="CHEBI:18420"/>
    </cofactor>
</comment>
<keyword evidence="8 12" id="KW-0067">ATP-binding</keyword>
<evidence type="ECO:0000313" key="14">
    <source>
        <dbReference type="EMBL" id="OGY46267.1"/>
    </source>
</evidence>
<dbReference type="GO" id="GO:0006189">
    <property type="term" value="P:'de novo' IMP biosynthetic process"/>
    <property type="evidence" value="ECO:0007669"/>
    <property type="project" value="UniProtKB-UniPathway"/>
</dbReference>
<evidence type="ECO:0000256" key="9">
    <source>
        <dbReference type="ARBA" id="ARBA00038345"/>
    </source>
</evidence>
<evidence type="ECO:0000256" key="11">
    <source>
        <dbReference type="ARBA" id="ARBA00042864"/>
    </source>
</evidence>
<dbReference type="PANTHER" id="PTHR43472">
    <property type="entry name" value="PHOSPHORIBOSYLAMINE--GLYCINE LIGASE"/>
    <property type="match status" value="1"/>
</dbReference>
<evidence type="ECO:0000256" key="2">
    <source>
        <dbReference type="ARBA" id="ARBA00001946"/>
    </source>
</evidence>
<dbReference type="SUPFAM" id="SSF51246">
    <property type="entry name" value="Rudiment single hybrid motif"/>
    <property type="match status" value="1"/>
</dbReference>
<dbReference type="Gene3D" id="3.30.470.20">
    <property type="entry name" value="ATP-grasp fold, B domain"/>
    <property type="match status" value="1"/>
</dbReference>
<comment type="pathway">
    <text evidence="3">Purine metabolism; IMP biosynthesis via de novo pathway; N(1)-(5-phospho-D-ribosyl)glycinamide from 5-phospho-alpha-D-ribose 1-diphosphate: step 2/2.</text>
</comment>
<protein>
    <recommendedName>
        <fullName evidence="4">phosphoribosylamine--glycine ligase</fullName>
        <ecNumber evidence="4">6.3.4.13</ecNumber>
    </recommendedName>
    <alternativeName>
        <fullName evidence="10">Glycinamide ribonucleotide synthetase</fullName>
    </alternativeName>
    <alternativeName>
        <fullName evidence="11">Phosphoribosylglycinamide synthetase</fullName>
    </alternativeName>
</protein>
<dbReference type="PROSITE" id="PS00184">
    <property type="entry name" value="GARS"/>
    <property type="match status" value="1"/>
</dbReference>
<dbReference type="GO" id="GO:0009113">
    <property type="term" value="P:purine nucleobase biosynthetic process"/>
    <property type="evidence" value="ECO:0007669"/>
    <property type="project" value="InterPro"/>
</dbReference>
<dbReference type="GO" id="GO:0005524">
    <property type="term" value="F:ATP binding"/>
    <property type="evidence" value="ECO:0007669"/>
    <property type="project" value="UniProtKB-UniRule"/>
</dbReference>
<evidence type="ECO:0000256" key="12">
    <source>
        <dbReference type="PROSITE-ProRule" id="PRU00409"/>
    </source>
</evidence>
<keyword evidence="6 12" id="KW-0547">Nucleotide-binding</keyword>
<evidence type="ECO:0000256" key="8">
    <source>
        <dbReference type="ARBA" id="ARBA00022840"/>
    </source>
</evidence>
<dbReference type="EC" id="6.3.4.13" evidence="4"/>
<comment type="cofactor">
    <cofactor evidence="1">
        <name>Mn(2+)</name>
        <dbReference type="ChEBI" id="CHEBI:29035"/>
    </cofactor>
</comment>
<dbReference type="Pfam" id="PF02844">
    <property type="entry name" value="GARS_N"/>
    <property type="match status" value="1"/>
</dbReference>
<comment type="similarity">
    <text evidence="9">Belongs to the GARS family.</text>
</comment>
<keyword evidence="7" id="KW-0658">Purine biosynthesis</keyword>
<evidence type="ECO:0000256" key="1">
    <source>
        <dbReference type="ARBA" id="ARBA00001936"/>
    </source>
</evidence>
<comment type="caution">
    <text evidence="14">The sequence shown here is derived from an EMBL/GenBank/DDBJ whole genome shotgun (WGS) entry which is preliminary data.</text>
</comment>
<dbReference type="EMBL" id="MHIE01000006">
    <property type="protein sequence ID" value="OGY46267.1"/>
    <property type="molecule type" value="Genomic_DNA"/>
</dbReference>
<dbReference type="InterPro" id="IPR020560">
    <property type="entry name" value="PRibGlycinamide_synth_C-dom"/>
</dbReference>
<name>A0A1G1Y3X4_9BACT</name>
<evidence type="ECO:0000256" key="7">
    <source>
        <dbReference type="ARBA" id="ARBA00022755"/>
    </source>
</evidence>
<reference evidence="14 15" key="1">
    <citation type="journal article" date="2016" name="Nat. Commun.">
        <title>Thousands of microbial genomes shed light on interconnected biogeochemical processes in an aquifer system.</title>
        <authorList>
            <person name="Anantharaman K."/>
            <person name="Brown C.T."/>
            <person name="Hug L.A."/>
            <person name="Sharon I."/>
            <person name="Castelle C.J."/>
            <person name="Probst A.J."/>
            <person name="Thomas B.C."/>
            <person name="Singh A."/>
            <person name="Wilkins M.J."/>
            <person name="Karaoz U."/>
            <person name="Brodie E.L."/>
            <person name="Williams K.H."/>
            <person name="Hubbard S.S."/>
            <person name="Banfield J.F."/>
        </authorList>
    </citation>
    <scope>NUCLEOTIDE SEQUENCE [LARGE SCALE GENOMIC DNA]</scope>
</reference>
<evidence type="ECO:0000256" key="5">
    <source>
        <dbReference type="ARBA" id="ARBA00022598"/>
    </source>
</evidence>
<dbReference type="Pfam" id="PF01071">
    <property type="entry name" value="GARS_A"/>
    <property type="match status" value="1"/>
</dbReference>
<evidence type="ECO:0000313" key="15">
    <source>
        <dbReference type="Proteomes" id="UP000178240"/>
    </source>
</evidence>
<dbReference type="InterPro" id="IPR011761">
    <property type="entry name" value="ATP-grasp"/>
</dbReference>
<dbReference type="PROSITE" id="PS50975">
    <property type="entry name" value="ATP_GRASP"/>
    <property type="match status" value="1"/>
</dbReference>
<dbReference type="InterPro" id="IPR037123">
    <property type="entry name" value="PRibGlycinamide_synth_C_sf"/>
</dbReference>
<dbReference type="Proteomes" id="UP000178240">
    <property type="component" value="Unassembled WGS sequence"/>
</dbReference>
<organism evidence="14 15">
    <name type="scientific">Candidatus Buchananbacteria bacterium RIFCSPHIGHO2_01_FULL_44_11</name>
    <dbReference type="NCBI Taxonomy" id="1797535"/>
    <lineage>
        <taxon>Bacteria</taxon>
        <taxon>Candidatus Buchananiibacteriota</taxon>
    </lineage>
</organism>
<accession>A0A1G1Y3X4</accession>
<dbReference type="SUPFAM" id="SSF56059">
    <property type="entry name" value="Glutathione synthetase ATP-binding domain-like"/>
    <property type="match status" value="1"/>
</dbReference>
<dbReference type="AlphaFoldDB" id="A0A1G1Y3X4"/>
<proteinExistence type="inferred from homology"/>
<dbReference type="InterPro" id="IPR016185">
    <property type="entry name" value="PreATP-grasp_dom_sf"/>
</dbReference>
<dbReference type="InterPro" id="IPR011054">
    <property type="entry name" value="Rudment_hybrid_motif"/>
</dbReference>
<dbReference type="InterPro" id="IPR020562">
    <property type="entry name" value="PRibGlycinamide_synth_N"/>
</dbReference>
<dbReference type="NCBIfam" id="TIGR00877">
    <property type="entry name" value="purD"/>
    <property type="match status" value="1"/>
</dbReference>